<organism evidence="2 3">
    <name type="scientific">Diploscapter pachys</name>
    <dbReference type="NCBI Taxonomy" id="2018661"/>
    <lineage>
        <taxon>Eukaryota</taxon>
        <taxon>Metazoa</taxon>
        <taxon>Ecdysozoa</taxon>
        <taxon>Nematoda</taxon>
        <taxon>Chromadorea</taxon>
        <taxon>Rhabditida</taxon>
        <taxon>Rhabditina</taxon>
        <taxon>Rhabditomorpha</taxon>
        <taxon>Rhabditoidea</taxon>
        <taxon>Rhabditidae</taxon>
        <taxon>Diploscapter</taxon>
    </lineage>
</organism>
<sequence length="83" mass="9681">MQHWKREGRYGQAQRGYRLQRQVGSQQELEKTPRAWSRGKRKEMTTKAAVEGSGKQIIRYAWELAASRSDGRGRKHAIKEILL</sequence>
<accession>A0A2A2M142</accession>
<gene>
    <name evidence="2" type="ORF">WR25_05332</name>
</gene>
<proteinExistence type="predicted"/>
<dbReference type="AlphaFoldDB" id="A0A2A2M142"/>
<protein>
    <submittedName>
        <fullName evidence="2">Uncharacterized protein</fullName>
    </submittedName>
</protein>
<feature type="region of interest" description="Disordered" evidence="1">
    <location>
        <begin position="1"/>
        <end position="50"/>
    </location>
</feature>
<dbReference type="EMBL" id="LIAE01006260">
    <property type="protein sequence ID" value="PAV92168.1"/>
    <property type="molecule type" value="Genomic_DNA"/>
</dbReference>
<reference evidence="2 3" key="1">
    <citation type="journal article" date="2017" name="Curr. Biol.">
        <title>Genome architecture and evolution of a unichromosomal asexual nematode.</title>
        <authorList>
            <person name="Fradin H."/>
            <person name="Zegar C."/>
            <person name="Gutwein M."/>
            <person name="Lucas J."/>
            <person name="Kovtun M."/>
            <person name="Corcoran D."/>
            <person name="Baugh L.R."/>
            <person name="Kiontke K."/>
            <person name="Gunsalus K."/>
            <person name="Fitch D.H."/>
            <person name="Piano F."/>
        </authorList>
    </citation>
    <scope>NUCLEOTIDE SEQUENCE [LARGE SCALE GENOMIC DNA]</scope>
    <source>
        <strain evidence="2">PF1309</strain>
    </source>
</reference>
<keyword evidence="3" id="KW-1185">Reference proteome</keyword>
<evidence type="ECO:0000256" key="1">
    <source>
        <dbReference type="SAM" id="MobiDB-lite"/>
    </source>
</evidence>
<name>A0A2A2M142_9BILA</name>
<evidence type="ECO:0000313" key="3">
    <source>
        <dbReference type="Proteomes" id="UP000218231"/>
    </source>
</evidence>
<evidence type="ECO:0000313" key="2">
    <source>
        <dbReference type="EMBL" id="PAV92168.1"/>
    </source>
</evidence>
<comment type="caution">
    <text evidence="2">The sequence shown here is derived from an EMBL/GenBank/DDBJ whole genome shotgun (WGS) entry which is preliminary data.</text>
</comment>
<dbReference type="Proteomes" id="UP000218231">
    <property type="component" value="Unassembled WGS sequence"/>
</dbReference>